<feature type="compositionally biased region" description="Acidic residues" evidence="1">
    <location>
        <begin position="285"/>
        <end position="302"/>
    </location>
</feature>
<dbReference type="InterPro" id="IPR040955">
    <property type="entry name" value="IMP2_N"/>
</dbReference>
<dbReference type="Pfam" id="PF18590">
    <property type="entry name" value="IMP2_N"/>
    <property type="match status" value="1"/>
</dbReference>
<feature type="compositionally biased region" description="Low complexity" evidence="1">
    <location>
        <begin position="514"/>
        <end position="529"/>
    </location>
</feature>
<feature type="compositionally biased region" description="Gly residues" evidence="1">
    <location>
        <begin position="100"/>
        <end position="111"/>
    </location>
</feature>
<proteinExistence type="predicted"/>
<reference evidence="3" key="1">
    <citation type="submission" date="2021-01" db="EMBL/GenBank/DDBJ databases">
        <authorList>
            <person name="Corre E."/>
            <person name="Pelletier E."/>
            <person name="Niang G."/>
            <person name="Scheremetjew M."/>
            <person name="Finn R."/>
            <person name="Kale V."/>
            <person name="Holt S."/>
            <person name="Cochrane G."/>
            <person name="Meng A."/>
            <person name="Brown T."/>
            <person name="Cohen L."/>
        </authorList>
    </citation>
    <scope>NUCLEOTIDE SEQUENCE</scope>
    <source>
        <strain evidence="3">GSBS06</strain>
    </source>
</reference>
<feature type="compositionally biased region" description="Gly residues" evidence="1">
    <location>
        <begin position="121"/>
        <end position="130"/>
    </location>
</feature>
<evidence type="ECO:0000256" key="1">
    <source>
        <dbReference type="SAM" id="MobiDB-lite"/>
    </source>
</evidence>
<dbReference type="AlphaFoldDB" id="A0A7S3PHV9"/>
<organism evidence="3">
    <name type="scientific">Aplanochytrium stocchinoi</name>
    <dbReference type="NCBI Taxonomy" id="215587"/>
    <lineage>
        <taxon>Eukaryota</taxon>
        <taxon>Sar</taxon>
        <taxon>Stramenopiles</taxon>
        <taxon>Bigyra</taxon>
        <taxon>Labyrinthulomycetes</taxon>
        <taxon>Thraustochytrida</taxon>
        <taxon>Thraustochytriidae</taxon>
        <taxon>Aplanochytrium</taxon>
    </lineage>
</organism>
<feature type="region of interest" description="Disordered" evidence="1">
    <location>
        <begin position="370"/>
        <end position="540"/>
    </location>
</feature>
<feature type="compositionally biased region" description="Low complexity" evidence="1">
    <location>
        <begin position="427"/>
        <end position="452"/>
    </location>
</feature>
<dbReference type="EMBL" id="HBIN01013126">
    <property type="protein sequence ID" value="CAE0439725.1"/>
    <property type="molecule type" value="Transcribed_RNA"/>
</dbReference>
<feature type="compositionally biased region" description="Gly residues" evidence="1">
    <location>
        <begin position="41"/>
        <end position="57"/>
    </location>
</feature>
<feature type="compositionally biased region" description="Acidic residues" evidence="1">
    <location>
        <begin position="253"/>
        <end position="265"/>
    </location>
</feature>
<feature type="compositionally biased region" description="Basic residues" evidence="1">
    <location>
        <begin position="499"/>
        <end position="513"/>
    </location>
</feature>
<feature type="compositionally biased region" description="Basic and acidic residues" evidence="1">
    <location>
        <begin position="530"/>
        <end position="540"/>
    </location>
</feature>
<feature type="domain" description="Immune mapped protein 2 N-terminal" evidence="2">
    <location>
        <begin position="541"/>
        <end position="624"/>
    </location>
</feature>
<protein>
    <recommendedName>
        <fullName evidence="2">Immune mapped protein 2 N-terminal domain-containing protein</fullName>
    </recommendedName>
</protein>
<name>A0A7S3PHV9_9STRA</name>
<feature type="compositionally biased region" description="Gly residues" evidence="1">
    <location>
        <begin position="178"/>
        <end position="203"/>
    </location>
</feature>
<feature type="compositionally biased region" description="Gly residues" evidence="1">
    <location>
        <begin position="81"/>
        <end position="92"/>
    </location>
</feature>
<feature type="compositionally biased region" description="Gly residues" evidence="1">
    <location>
        <begin position="138"/>
        <end position="150"/>
    </location>
</feature>
<gene>
    <name evidence="3" type="ORF">ASTO00021_LOCUS9902</name>
</gene>
<feature type="region of interest" description="Disordered" evidence="1">
    <location>
        <begin position="24"/>
        <end position="316"/>
    </location>
</feature>
<sequence length="699" mass="73940">MKRFFKGKKNEDEYGGYGLTSGFNPDSAYTPPFGEPATVPSGGGGGYGSPQGQGGFGQPSMMPPNARSPGGFGAPSMMPPGRGGPGSPGGFGAPSMMPPGRGGPGSPGGFGAPSMMPPGRGPGGPQGGFGAPSMMPPGRGGPGGPQGGFGAPSMMPPGRGGPGGPEGGFGAPSMMPPGKGGPGGPQGGFASPGGYGSYDGPGGSYTDSDSESEYEDYGSFRYAGSNFNPYGSNVPPPRSAGTGGFYDDRYESTSDDDDDEYDDSDSSYYEDQYPRGDEGTYGGGYDDETYEGDTYYDGESYDENSYYDGESVAPGGFGDTQLRDALAGLNPLSEAPVLRQQNNNHQGFGGATSTNLKNIRHQGLNHVSFNFQTGKTKSQEKSPPSWAKKAKKKNRRKIGDLEKGVNGGGSNKEPQWKNIALKKGPRPMTTAYTPAMAAAQAKKNEKSSASSKNPQAHKLKKVEASKLKHKAKDPSWKNVPLKPSPRPMTTAYVPPAKHVSGKARDHHNKHSSSKSKAPPKAPSSKPVYSKSDDGDKKGKGDGCYLMHSTSKGGTLYAQWTTKGISTSTALGYFKPESPAPRFKYKQNDGRIDLLSGTDQKKKYYEAWTYFFSMAREMDAKVTILDRTKEKDFSMDIYTLDKHGKVKQVKPGKSCDTSKIEYVAAIPHKSKAFESVDDKVAKKFFMNTAEKSGACFELAA</sequence>
<accession>A0A7S3PHV9</accession>
<evidence type="ECO:0000259" key="2">
    <source>
        <dbReference type="Pfam" id="PF18590"/>
    </source>
</evidence>
<feature type="compositionally biased region" description="Gly residues" evidence="1">
    <location>
        <begin position="158"/>
        <end position="170"/>
    </location>
</feature>
<evidence type="ECO:0000313" key="3">
    <source>
        <dbReference type="EMBL" id="CAE0439725.1"/>
    </source>
</evidence>